<proteinExistence type="predicted"/>
<keyword evidence="2" id="KW-1185">Reference proteome</keyword>
<gene>
    <name evidence="1" type="ORF">DBV15_04366</name>
</gene>
<protein>
    <submittedName>
        <fullName evidence="1">Uncharacterized protein</fullName>
    </submittedName>
</protein>
<dbReference type="AlphaFoldDB" id="A0A4S2KFC5"/>
<evidence type="ECO:0000313" key="2">
    <source>
        <dbReference type="Proteomes" id="UP000310200"/>
    </source>
</evidence>
<dbReference type="EMBL" id="QBLH01002549">
    <property type="protein sequence ID" value="TGZ48101.1"/>
    <property type="molecule type" value="Genomic_DNA"/>
</dbReference>
<organism evidence="1 2">
    <name type="scientific">Temnothorax longispinosus</name>
    <dbReference type="NCBI Taxonomy" id="300112"/>
    <lineage>
        <taxon>Eukaryota</taxon>
        <taxon>Metazoa</taxon>
        <taxon>Ecdysozoa</taxon>
        <taxon>Arthropoda</taxon>
        <taxon>Hexapoda</taxon>
        <taxon>Insecta</taxon>
        <taxon>Pterygota</taxon>
        <taxon>Neoptera</taxon>
        <taxon>Endopterygota</taxon>
        <taxon>Hymenoptera</taxon>
        <taxon>Apocrita</taxon>
        <taxon>Aculeata</taxon>
        <taxon>Formicoidea</taxon>
        <taxon>Formicidae</taxon>
        <taxon>Myrmicinae</taxon>
        <taxon>Temnothorax</taxon>
    </lineage>
</organism>
<comment type="caution">
    <text evidence="1">The sequence shown here is derived from an EMBL/GenBank/DDBJ whole genome shotgun (WGS) entry which is preliminary data.</text>
</comment>
<name>A0A4S2KFC5_9HYME</name>
<evidence type="ECO:0000313" key="1">
    <source>
        <dbReference type="EMBL" id="TGZ48101.1"/>
    </source>
</evidence>
<reference evidence="1 2" key="1">
    <citation type="journal article" date="2019" name="Philos. Trans. R. Soc. Lond., B, Biol. Sci.">
        <title>Ant behaviour and brain gene expression of defending hosts depend on the ecological success of the intruding social parasite.</title>
        <authorList>
            <person name="Kaur R."/>
            <person name="Stoldt M."/>
            <person name="Jongepier E."/>
            <person name="Feldmeyer B."/>
            <person name="Menzel F."/>
            <person name="Bornberg-Bauer E."/>
            <person name="Foitzik S."/>
        </authorList>
    </citation>
    <scope>NUCLEOTIDE SEQUENCE [LARGE SCALE GENOMIC DNA]</scope>
    <source>
        <tissue evidence="1">Whole body</tissue>
    </source>
</reference>
<dbReference type="Proteomes" id="UP000310200">
    <property type="component" value="Unassembled WGS sequence"/>
</dbReference>
<accession>A0A4S2KFC5</accession>
<sequence>MSKCSRISNSRLCDTGLVSLMEASKRCRNTCKDSGIFFNIIFRADSPVHVVALMSAPAQISASTHRDCSFSAGVKPVRSTAFTKAPRFNNNCTNSADESVLITAKCRGVLCSLSTAFTLGALADSSSTHGIDCTKQATCNGVWPK</sequence>